<keyword evidence="2" id="KW-1185">Reference proteome</keyword>
<dbReference type="AlphaFoldDB" id="S8DZV5"/>
<sequence>MPATVSPHPRAGPGTYRVWRAQVAAVCVPRSTPNSRLLFKLVRRFEPREDRSSTYALSM</sequence>
<dbReference type="HOGENOM" id="CLU_2960772_0_0_1"/>
<accession>S8DZV5</accession>
<organism evidence="1 2">
    <name type="scientific">Fomitopsis schrenkii</name>
    <name type="common">Brown rot fungus</name>
    <dbReference type="NCBI Taxonomy" id="2126942"/>
    <lineage>
        <taxon>Eukaryota</taxon>
        <taxon>Fungi</taxon>
        <taxon>Dikarya</taxon>
        <taxon>Basidiomycota</taxon>
        <taxon>Agaricomycotina</taxon>
        <taxon>Agaricomycetes</taxon>
        <taxon>Polyporales</taxon>
        <taxon>Fomitopsis</taxon>
    </lineage>
</organism>
<dbReference type="EMBL" id="KE504169">
    <property type="protein sequence ID" value="EPS98077.1"/>
    <property type="molecule type" value="Genomic_DNA"/>
</dbReference>
<evidence type="ECO:0000313" key="2">
    <source>
        <dbReference type="Proteomes" id="UP000015241"/>
    </source>
</evidence>
<gene>
    <name evidence="1" type="ORF">FOMPIDRAFT_152263</name>
</gene>
<evidence type="ECO:0000313" key="1">
    <source>
        <dbReference type="EMBL" id="EPS98077.1"/>
    </source>
</evidence>
<proteinExistence type="predicted"/>
<dbReference type="InParanoid" id="S8DZV5"/>
<protein>
    <submittedName>
        <fullName evidence="1">Uncharacterized protein</fullName>
    </submittedName>
</protein>
<dbReference type="Proteomes" id="UP000015241">
    <property type="component" value="Unassembled WGS sequence"/>
</dbReference>
<reference evidence="1 2" key="1">
    <citation type="journal article" date="2012" name="Science">
        <title>The Paleozoic origin of enzymatic lignin decomposition reconstructed from 31 fungal genomes.</title>
        <authorList>
            <person name="Floudas D."/>
            <person name="Binder M."/>
            <person name="Riley R."/>
            <person name="Barry K."/>
            <person name="Blanchette R.A."/>
            <person name="Henrissat B."/>
            <person name="Martinez A.T."/>
            <person name="Otillar R."/>
            <person name="Spatafora J.W."/>
            <person name="Yadav J.S."/>
            <person name="Aerts A."/>
            <person name="Benoit I."/>
            <person name="Boyd A."/>
            <person name="Carlson A."/>
            <person name="Copeland A."/>
            <person name="Coutinho P.M."/>
            <person name="de Vries R.P."/>
            <person name="Ferreira P."/>
            <person name="Findley K."/>
            <person name="Foster B."/>
            <person name="Gaskell J."/>
            <person name="Glotzer D."/>
            <person name="Gorecki P."/>
            <person name="Heitman J."/>
            <person name="Hesse C."/>
            <person name="Hori C."/>
            <person name="Igarashi K."/>
            <person name="Jurgens J.A."/>
            <person name="Kallen N."/>
            <person name="Kersten P."/>
            <person name="Kohler A."/>
            <person name="Kuees U."/>
            <person name="Kumar T.K.A."/>
            <person name="Kuo A."/>
            <person name="LaButti K."/>
            <person name="Larrondo L.F."/>
            <person name="Lindquist E."/>
            <person name="Ling A."/>
            <person name="Lombard V."/>
            <person name="Lucas S."/>
            <person name="Lundell T."/>
            <person name="Martin R."/>
            <person name="McLaughlin D.J."/>
            <person name="Morgenstern I."/>
            <person name="Morin E."/>
            <person name="Murat C."/>
            <person name="Nagy L.G."/>
            <person name="Nolan M."/>
            <person name="Ohm R.A."/>
            <person name="Patyshakuliyeva A."/>
            <person name="Rokas A."/>
            <person name="Ruiz-Duenas F.J."/>
            <person name="Sabat G."/>
            <person name="Salamov A."/>
            <person name="Samejima M."/>
            <person name="Schmutz J."/>
            <person name="Slot J.C."/>
            <person name="St John F."/>
            <person name="Stenlid J."/>
            <person name="Sun H."/>
            <person name="Sun S."/>
            <person name="Syed K."/>
            <person name="Tsang A."/>
            <person name="Wiebenga A."/>
            <person name="Young D."/>
            <person name="Pisabarro A."/>
            <person name="Eastwood D.C."/>
            <person name="Martin F."/>
            <person name="Cullen D."/>
            <person name="Grigoriev I.V."/>
            <person name="Hibbett D.S."/>
        </authorList>
    </citation>
    <scope>NUCLEOTIDE SEQUENCE</scope>
    <source>
        <strain evidence="2">FP-58527</strain>
    </source>
</reference>
<name>S8DZV5_FOMSC</name>